<evidence type="ECO:0000256" key="9">
    <source>
        <dbReference type="HAMAP-Rule" id="MF_00024"/>
    </source>
</evidence>
<dbReference type="Proteomes" id="UP000292347">
    <property type="component" value="Unassembled WGS sequence"/>
</dbReference>
<accession>A0A4V1QPV7</accession>
<evidence type="ECO:0000313" key="10">
    <source>
        <dbReference type="EMBL" id="RXZ35137.1"/>
    </source>
</evidence>
<organism evidence="10 11">
    <name type="scientific">Sphingomonas desiccabilis</name>
    <dbReference type="NCBI Taxonomy" id="429134"/>
    <lineage>
        <taxon>Bacteria</taxon>
        <taxon>Pseudomonadati</taxon>
        <taxon>Pseudomonadota</taxon>
        <taxon>Alphaproteobacteria</taxon>
        <taxon>Sphingomonadales</taxon>
        <taxon>Sphingomonadaceae</taxon>
        <taxon>Sphingomonas</taxon>
    </lineage>
</organism>
<evidence type="ECO:0000256" key="3">
    <source>
        <dbReference type="ARBA" id="ARBA00006263"/>
    </source>
</evidence>
<proteinExistence type="inferred from homology"/>
<dbReference type="UniPathway" id="UPA00148"/>
<sequence>MAEPVALLALAIDAAVGWPQWLYARVGHPVGGFARLIGACETRWNEPERSERDKRLAGVVTAGVLIVAAAGGAWAAEALIRTLLGPYAWVGIALIAAPGLAQRSLDDHVRSVAAALLRGDLPGARSAVGRIVGRDTAALDEPGITRAAIESLSESFCDGVAAPLFWLLLLGLPGLWAYKALNTADSLIGHREPRWRAFGWASARADDIANLVPARLGGVALCIVGGRGWRTMLRDAHRHASPNAGWTEAAMAGVLRVRLAGPIAYDGVVATKPWIGGAFPDPQPRDLRRALHVYRRACLFLWVVAGAVAWVP</sequence>
<dbReference type="Pfam" id="PF03186">
    <property type="entry name" value="CobD_Cbib"/>
    <property type="match status" value="1"/>
</dbReference>
<dbReference type="GO" id="GO:0005886">
    <property type="term" value="C:plasma membrane"/>
    <property type="evidence" value="ECO:0007669"/>
    <property type="project" value="UniProtKB-SubCell"/>
</dbReference>
<protein>
    <recommendedName>
        <fullName evidence="9">Cobalamin biosynthesis protein CobD</fullName>
    </recommendedName>
</protein>
<dbReference type="RefSeq" id="WP_129340912.1">
    <property type="nucleotide sequence ID" value="NZ_JACIDD010000001.1"/>
</dbReference>
<keyword evidence="4 9" id="KW-1003">Cell membrane</keyword>
<keyword evidence="11" id="KW-1185">Reference proteome</keyword>
<dbReference type="GO" id="GO:0015420">
    <property type="term" value="F:ABC-type vitamin B12 transporter activity"/>
    <property type="evidence" value="ECO:0007669"/>
    <property type="project" value="UniProtKB-UniRule"/>
</dbReference>
<comment type="pathway">
    <text evidence="2 9">Cofactor biosynthesis; adenosylcobalamin biosynthesis.</text>
</comment>
<name>A0A4V1QPV7_9SPHN</name>
<evidence type="ECO:0000256" key="2">
    <source>
        <dbReference type="ARBA" id="ARBA00004953"/>
    </source>
</evidence>
<comment type="subcellular location">
    <subcellularLocation>
        <location evidence="1 9">Cell membrane</location>
        <topology evidence="1 9">Multi-pass membrane protein</topology>
    </subcellularLocation>
</comment>
<feature type="transmembrane region" description="Helical" evidence="9">
    <location>
        <begin position="83"/>
        <end position="101"/>
    </location>
</feature>
<feature type="transmembrane region" description="Helical" evidence="9">
    <location>
        <begin position="56"/>
        <end position="76"/>
    </location>
</feature>
<keyword evidence="7 9" id="KW-1133">Transmembrane helix</keyword>
<dbReference type="GO" id="GO:0048472">
    <property type="term" value="F:threonine-phosphate decarboxylase activity"/>
    <property type="evidence" value="ECO:0007669"/>
    <property type="project" value="InterPro"/>
</dbReference>
<comment type="similarity">
    <text evidence="3 9">Belongs to the CobD/CbiB family.</text>
</comment>
<reference evidence="10 11" key="1">
    <citation type="submission" date="2019-01" db="EMBL/GenBank/DDBJ databases">
        <title>Sphingomonas mucosissima sp. nov. and Sphingomonas desiccabilis sp. nov., from biological soil crusts in the Colorado Plateau, USA.</title>
        <authorList>
            <person name="Zhu D."/>
        </authorList>
    </citation>
    <scope>NUCLEOTIDE SEQUENCE [LARGE SCALE GENOMIC DNA]</scope>
    <source>
        <strain evidence="10 11">CP1D</strain>
    </source>
</reference>
<evidence type="ECO:0000256" key="5">
    <source>
        <dbReference type="ARBA" id="ARBA00022573"/>
    </source>
</evidence>
<dbReference type="AlphaFoldDB" id="A0A4V1QPV7"/>
<keyword evidence="6 9" id="KW-0812">Transmembrane</keyword>
<feature type="transmembrane region" description="Helical" evidence="9">
    <location>
        <begin position="293"/>
        <end position="311"/>
    </location>
</feature>
<evidence type="ECO:0000256" key="1">
    <source>
        <dbReference type="ARBA" id="ARBA00004651"/>
    </source>
</evidence>
<evidence type="ECO:0000256" key="4">
    <source>
        <dbReference type="ARBA" id="ARBA00022475"/>
    </source>
</evidence>
<dbReference type="PANTHER" id="PTHR34308">
    <property type="entry name" value="COBALAMIN BIOSYNTHESIS PROTEIN CBIB"/>
    <property type="match status" value="1"/>
</dbReference>
<dbReference type="PANTHER" id="PTHR34308:SF1">
    <property type="entry name" value="COBALAMIN BIOSYNTHESIS PROTEIN CBIB"/>
    <property type="match status" value="1"/>
</dbReference>
<dbReference type="NCBIfam" id="TIGR00380">
    <property type="entry name" value="cobal_cbiB"/>
    <property type="match status" value="1"/>
</dbReference>
<dbReference type="OrthoDB" id="9811967at2"/>
<evidence type="ECO:0000256" key="7">
    <source>
        <dbReference type="ARBA" id="ARBA00022989"/>
    </source>
</evidence>
<dbReference type="InterPro" id="IPR004485">
    <property type="entry name" value="Cobalamin_biosynth_CobD/CbiB"/>
</dbReference>
<dbReference type="HAMAP" id="MF_00024">
    <property type="entry name" value="CobD_CbiB"/>
    <property type="match status" value="1"/>
</dbReference>
<dbReference type="GO" id="GO:0009236">
    <property type="term" value="P:cobalamin biosynthetic process"/>
    <property type="evidence" value="ECO:0007669"/>
    <property type="project" value="UniProtKB-UniRule"/>
</dbReference>
<comment type="function">
    <text evidence="9">Converts cobyric acid to cobinamide by the addition of aminopropanol on the F carboxylic group.</text>
</comment>
<comment type="caution">
    <text evidence="9">Lacks conserved residue(s) required for the propagation of feature annotation.</text>
</comment>
<keyword evidence="8 9" id="KW-0472">Membrane</keyword>
<evidence type="ECO:0000256" key="8">
    <source>
        <dbReference type="ARBA" id="ARBA00023136"/>
    </source>
</evidence>
<keyword evidence="5 9" id="KW-0169">Cobalamin biosynthesis</keyword>
<evidence type="ECO:0000313" key="11">
    <source>
        <dbReference type="Proteomes" id="UP000292347"/>
    </source>
</evidence>
<gene>
    <name evidence="9 10" type="primary">cobD</name>
    <name evidence="10" type="ORF">EO081_05725</name>
</gene>
<evidence type="ECO:0000256" key="6">
    <source>
        <dbReference type="ARBA" id="ARBA00022692"/>
    </source>
</evidence>
<comment type="caution">
    <text evidence="10">The sequence shown here is derived from an EMBL/GenBank/DDBJ whole genome shotgun (WGS) entry which is preliminary data.</text>
</comment>
<dbReference type="EMBL" id="SDPT01000001">
    <property type="protein sequence ID" value="RXZ35137.1"/>
    <property type="molecule type" value="Genomic_DNA"/>
</dbReference>